<evidence type="ECO:0000313" key="3">
    <source>
        <dbReference type="EMBL" id="MFC0525381.1"/>
    </source>
</evidence>
<evidence type="ECO:0000313" key="4">
    <source>
        <dbReference type="Proteomes" id="UP001589836"/>
    </source>
</evidence>
<feature type="signal peptide" evidence="1">
    <location>
        <begin position="1"/>
        <end position="26"/>
    </location>
</feature>
<accession>A0ABV6LSJ5</accession>
<evidence type="ECO:0000256" key="1">
    <source>
        <dbReference type="SAM" id="SignalP"/>
    </source>
</evidence>
<reference evidence="3 4" key="1">
    <citation type="submission" date="2024-09" db="EMBL/GenBank/DDBJ databases">
        <authorList>
            <person name="Sun Q."/>
            <person name="Mori K."/>
        </authorList>
    </citation>
    <scope>NUCLEOTIDE SEQUENCE [LARGE SCALE GENOMIC DNA]</scope>
    <source>
        <strain evidence="3 4">NCAIM B.02529</strain>
    </source>
</reference>
<keyword evidence="1" id="KW-0732">Signal</keyword>
<proteinExistence type="predicted"/>
<comment type="caution">
    <text evidence="3">The sequence shown here is derived from an EMBL/GenBank/DDBJ whole genome shotgun (WGS) entry which is preliminary data.</text>
</comment>
<keyword evidence="4" id="KW-1185">Reference proteome</keyword>
<name>A0ABV6LSJ5_9BACI</name>
<organism evidence="3 4">
    <name type="scientific">Pontibacillus salicampi</name>
    <dbReference type="NCBI Taxonomy" id="1449801"/>
    <lineage>
        <taxon>Bacteria</taxon>
        <taxon>Bacillati</taxon>
        <taxon>Bacillota</taxon>
        <taxon>Bacilli</taxon>
        <taxon>Bacillales</taxon>
        <taxon>Bacillaceae</taxon>
        <taxon>Pontibacillus</taxon>
    </lineage>
</organism>
<dbReference type="RefSeq" id="WP_377350590.1">
    <property type="nucleotide sequence ID" value="NZ_JBHLTP010000013.1"/>
</dbReference>
<feature type="domain" description="DUF6305" evidence="2">
    <location>
        <begin position="43"/>
        <end position="195"/>
    </location>
</feature>
<dbReference type="Proteomes" id="UP001589836">
    <property type="component" value="Unassembled WGS sequence"/>
</dbReference>
<evidence type="ECO:0000259" key="2">
    <source>
        <dbReference type="Pfam" id="PF19823"/>
    </source>
</evidence>
<sequence length="196" mass="22109">MKKYSMALLLCLVCIAYIFFQHSQVASENWNTYPNLPSPVGTEPFLITSAGQATDGKVFSYLAKDLHLEGDYRPRALASDLYDYHTIVLVTGYSPHGLHQTYRTVEEEKSRVRELVEEAEASGIPLIIVHIGGSSRDDSLTWTFLKESLPHAEYVLGLSQMEQNDKLMSLAKQHKVPVTLVEELSNMRTPFNSAFR</sequence>
<protein>
    <submittedName>
        <fullName evidence="3">DUF6305 family protein</fullName>
    </submittedName>
</protein>
<feature type="chain" id="PRO_5046948688" evidence="1">
    <location>
        <begin position="27"/>
        <end position="196"/>
    </location>
</feature>
<dbReference type="EMBL" id="JBHLTP010000013">
    <property type="protein sequence ID" value="MFC0525381.1"/>
    <property type="molecule type" value="Genomic_DNA"/>
</dbReference>
<dbReference type="InterPro" id="IPR046272">
    <property type="entry name" value="DUF6305"/>
</dbReference>
<gene>
    <name evidence="3" type="ORF">ACFFGV_17495</name>
</gene>
<dbReference type="Gene3D" id="3.20.20.140">
    <property type="entry name" value="Metal-dependent hydrolases"/>
    <property type="match status" value="1"/>
</dbReference>
<dbReference type="Pfam" id="PF19823">
    <property type="entry name" value="DUF6305"/>
    <property type="match status" value="1"/>
</dbReference>